<dbReference type="CDD" id="cd00140">
    <property type="entry name" value="beta_clamp"/>
    <property type="match status" value="1"/>
</dbReference>
<evidence type="ECO:0000256" key="6">
    <source>
        <dbReference type="ARBA" id="ARBA00022705"/>
    </source>
</evidence>
<evidence type="ECO:0000259" key="10">
    <source>
        <dbReference type="Pfam" id="PF00712"/>
    </source>
</evidence>
<evidence type="ECO:0000256" key="4">
    <source>
        <dbReference type="ARBA" id="ARBA00022679"/>
    </source>
</evidence>
<comment type="caution">
    <text evidence="13">The sequence shown here is derived from an EMBL/GenBank/DDBJ whole genome shotgun (WGS) entry which is preliminary data.</text>
</comment>
<dbReference type="GO" id="GO:0006271">
    <property type="term" value="P:DNA strand elongation involved in DNA replication"/>
    <property type="evidence" value="ECO:0007669"/>
    <property type="project" value="TreeGrafter"/>
</dbReference>
<dbReference type="Gene3D" id="3.10.150.10">
    <property type="entry name" value="DNA Polymerase III, subunit A, domain 2"/>
    <property type="match status" value="1"/>
</dbReference>
<comment type="subcellular location">
    <subcellularLocation>
        <location evidence="1 9">Cytoplasm</location>
    </subcellularLocation>
</comment>
<dbReference type="InterPro" id="IPR001001">
    <property type="entry name" value="DNA_polIII_beta"/>
</dbReference>
<gene>
    <name evidence="13" type="primary">dnaN</name>
    <name evidence="13" type="ORF">COW36_00460</name>
</gene>
<sequence length="371" mass="41422">MKITCSTEQLKKTLQAVQRAVASKGILPVLSNVLLTSDEENESYLKVVGTDLEIGVESKLEIQNPQKLNITIPAKKLFEIVNKFPDETIHFDFHESGSVDLLGEKLKFNLNTLPADDFPRLPHVDRESQFSLSLNDFCQAIRQTTFATATDSAKSILTGVNVQLGNGQLRLAATDGYRLAVRQVVLQEESQASLNVIIPKRTLVELERLVKQDERELIGMSVTDSHVLFESEGKVLTSRLIEGKYPDYNKILPKTFGRKIWLETRPFLNAVERVSIMASEQTHVISFDIQASELIITAGAEQGKARESVEVKTEGEPLNISFNANYLLDVLKIFAEDASHILLQLNSEIQPAVVQSVDNDDYVCMLMPIKP</sequence>
<dbReference type="PANTHER" id="PTHR30478">
    <property type="entry name" value="DNA POLYMERASE III SUBUNIT BETA"/>
    <property type="match status" value="1"/>
</dbReference>
<evidence type="ECO:0000256" key="2">
    <source>
        <dbReference type="ARBA" id="ARBA00010752"/>
    </source>
</evidence>
<dbReference type="GO" id="GO:0009360">
    <property type="term" value="C:DNA polymerase III complex"/>
    <property type="evidence" value="ECO:0007669"/>
    <property type="project" value="InterPro"/>
</dbReference>
<proteinExistence type="inferred from homology"/>
<evidence type="ECO:0000259" key="11">
    <source>
        <dbReference type="Pfam" id="PF02767"/>
    </source>
</evidence>
<comment type="similarity">
    <text evidence="2 9">Belongs to the beta sliding clamp family.</text>
</comment>
<evidence type="ECO:0000256" key="1">
    <source>
        <dbReference type="ARBA" id="ARBA00004496"/>
    </source>
</evidence>
<dbReference type="InterPro" id="IPR022637">
    <property type="entry name" value="DNA_polIII_beta_cen"/>
</dbReference>
<feature type="domain" description="DNA polymerase III beta sliding clamp C-terminal" evidence="12">
    <location>
        <begin position="250"/>
        <end position="369"/>
    </location>
</feature>
<dbReference type="EMBL" id="PFFQ01000004">
    <property type="protein sequence ID" value="PIW19345.1"/>
    <property type="molecule type" value="Genomic_DNA"/>
</dbReference>
<feature type="domain" description="DNA polymerase III beta sliding clamp central" evidence="11">
    <location>
        <begin position="133"/>
        <end position="247"/>
    </location>
</feature>
<dbReference type="NCBIfam" id="TIGR00663">
    <property type="entry name" value="dnan"/>
    <property type="match status" value="1"/>
</dbReference>
<reference evidence="13 14" key="1">
    <citation type="submission" date="2017-09" db="EMBL/GenBank/DDBJ databases">
        <title>Depth-based differentiation of microbial function through sediment-hosted aquifers and enrichment of novel symbionts in the deep terrestrial subsurface.</title>
        <authorList>
            <person name="Probst A.J."/>
            <person name="Ladd B."/>
            <person name="Jarett J.K."/>
            <person name="Geller-Mcgrath D.E."/>
            <person name="Sieber C.M."/>
            <person name="Emerson J.B."/>
            <person name="Anantharaman K."/>
            <person name="Thomas B.C."/>
            <person name="Malmstrom R."/>
            <person name="Stieglmeier M."/>
            <person name="Klingl A."/>
            <person name="Woyke T."/>
            <person name="Ryan C.M."/>
            <person name="Banfield J.F."/>
        </authorList>
    </citation>
    <scope>NUCLEOTIDE SEQUENCE [LARGE SCALE GENOMIC DNA]</scope>
    <source>
        <strain evidence="13">CG17_big_fil_post_rev_8_21_14_2_50_48_46</strain>
    </source>
</reference>
<dbReference type="PANTHER" id="PTHR30478:SF0">
    <property type="entry name" value="BETA SLIDING CLAMP"/>
    <property type="match status" value="1"/>
</dbReference>
<accession>A0A2M7GAY7</accession>
<keyword evidence="3 9" id="KW-0963">Cytoplasm</keyword>
<dbReference type="AlphaFoldDB" id="A0A2M7GAY7"/>
<keyword evidence="4 9" id="KW-0808">Transferase</keyword>
<evidence type="ECO:0000256" key="7">
    <source>
        <dbReference type="ARBA" id="ARBA00022932"/>
    </source>
</evidence>
<comment type="subunit">
    <text evidence="9">Forms a ring-shaped head-to-tail homodimer around DNA.</text>
</comment>
<evidence type="ECO:0000313" key="13">
    <source>
        <dbReference type="EMBL" id="PIW19345.1"/>
    </source>
</evidence>
<evidence type="ECO:0000256" key="5">
    <source>
        <dbReference type="ARBA" id="ARBA00022695"/>
    </source>
</evidence>
<evidence type="ECO:0000256" key="9">
    <source>
        <dbReference type="PIRNR" id="PIRNR000804"/>
    </source>
</evidence>
<evidence type="ECO:0000256" key="8">
    <source>
        <dbReference type="ARBA" id="ARBA00023125"/>
    </source>
</evidence>
<dbReference type="Gene3D" id="3.70.10.10">
    <property type="match status" value="1"/>
</dbReference>
<evidence type="ECO:0000313" key="14">
    <source>
        <dbReference type="Proteomes" id="UP000231019"/>
    </source>
</evidence>
<dbReference type="Pfam" id="PF02767">
    <property type="entry name" value="DNA_pol3_beta_2"/>
    <property type="match status" value="1"/>
</dbReference>
<evidence type="ECO:0000259" key="12">
    <source>
        <dbReference type="Pfam" id="PF02768"/>
    </source>
</evidence>
<dbReference type="GO" id="GO:0003887">
    <property type="term" value="F:DNA-directed DNA polymerase activity"/>
    <property type="evidence" value="ECO:0007669"/>
    <property type="project" value="UniProtKB-UniRule"/>
</dbReference>
<keyword evidence="5 9" id="KW-0548">Nucleotidyltransferase</keyword>
<evidence type="ECO:0000256" key="3">
    <source>
        <dbReference type="ARBA" id="ARBA00022490"/>
    </source>
</evidence>
<dbReference type="SUPFAM" id="SSF55979">
    <property type="entry name" value="DNA clamp"/>
    <property type="match status" value="3"/>
</dbReference>
<dbReference type="PIRSF" id="PIRSF000804">
    <property type="entry name" value="DNA_pol_III_b"/>
    <property type="match status" value="1"/>
</dbReference>
<organism evidence="13 14">
    <name type="scientific">bacterium (Candidatus Blackallbacteria) CG17_big_fil_post_rev_8_21_14_2_50_48_46</name>
    <dbReference type="NCBI Taxonomy" id="2014261"/>
    <lineage>
        <taxon>Bacteria</taxon>
        <taxon>Candidatus Blackallbacteria</taxon>
    </lineage>
</organism>
<dbReference type="SMART" id="SM00480">
    <property type="entry name" value="POL3Bc"/>
    <property type="match status" value="1"/>
</dbReference>
<dbReference type="Proteomes" id="UP000231019">
    <property type="component" value="Unassembled WGS sequence"/>
</dbReference>
<dbReference type="Pfam" id="PF02768">
    <property type="entry name" value="DNA_pol3_beta_3"/>
    <property type="match status" value="1"/>
</dbReference>
<keyword evidence="8" id="KW-0238">DNA-binding</keyword>
<dbReference type="GO" id="GO:0003677">
    <property type="term" value="F:DNA binding"/>
    <property type="evidence" value="ECO:0007669"/>
    <property type="project" value="UniProtKB-UniRule"/>
</dbReference>
<dbReference type="InterPro" id="IPR022634">
    <property type="entry name" value="DNA_polIII_beta_N"/>
</dbReference>
<dbReference type="Pfam" id="PF00712">
    <property type="entry name" value="DNA_pol3_beta"/>
    <property type="match status" value="1"/>
</dbReference>
<dbReference type="InterPro" id="IPR046938">
    <property type="entry name" value="DNA_clamp_sf"/>
</dbReference>
<protein>
    <recommendedName>
        <fullName evidence="9">Beta sliding clamp</fullName>
    </recommendedName>
</protein>
<dbReference type="GO" id="GO:0008408">
    <property type="term" value="F:3'-5' exonuclease activity"/>
    <property type="evidence" value="ECO:0007669"/>
    <property type="project" value="InterPro"/>
</dbReference>
<name>A0A2M7GAY7_9BACT</name>
<dbReference type="InterPro" id="IPR022635">
    <property type="entry name" value="DNA_polIII_beta_C"/>
</dbReference>
<keyword evidence="7 9" id="KW-0239">DNA-directed DNA polymerase</keyword>
<feature type="domain" description="DNA polymerase III beta sliding clamp N-terminal" evidence="10">
    <location>
        <begin position="1"/>
        <end position="122"/>
    </location>
</feature>
<keyword evidence="6 9" id="KW-0235">DNA replication</keyword>
<comment type="function">
    <text evidence="9">Confers DNA tethering and processivity to DNA polymerases and other proteins. Acts as a clamp, forming a ring around DNA (a reaction catalyzed by the clamp-loading complex) which diffuses in an ATP-independent manner freely and bidirectionally along dsDNA. Initially characterized for its ability to contact the catalytic subunit of DNA polymerase III (Pol III), a complex, multichain enzyme responsible for most of the replicative synthesis in bacteria; Pol III exhibits 3'-5' exonuclease proofreading activity. The beta chain is required for initiation of replication as well as for processivity of DNA replication.</text>
</comment>
<dbReference type="GO" id="GO:0005737">
    <property type="term" value="C:cytoplasm"/>
    <property type="evidence" value="ECO:0007669"/>
    <property type="project" value="UniProtKB-SubCell"/>
</dbReference>